<evidence type="ECO:0000256" key="4">
    <source>
        <dbReference type="ARBA" id="ARBA00022722"/>
    </source>
</evidence>
<feature type="compositionally biased region" description="Basic and acidic residues" evidence="6">
    <location>
        <begin position="1190"/>
        <end position="1209"/>
    </location>
</feature>
<dbReference type="WBParaSite" id="ACRNAN_scaffold10151.g21488.t1">
    <property type="protein sequence ID" value="ACRNAN_scaffold10151.g21488.t1"/>
    <property type="gene ID" value="ACRNAN_scaffold10151.g21488"/>
</dbReference>
<evidence type="ECO:0000256" key="2">
    <source>
        <dbReference type="ARBA" id="ARBA00022679"/>
    </source>
</evidence>
<dbReference type="Pfam" id="PF00078">
    <property type="entry name" value="RVT_1"/>
    <property type="match status" value="1"/>
</dbReference>
<dbReference type="InterPro" id="IPR000477">
    <property type="entry name" value="RT_dom"/>
</dbReference>
<dbReference type="Gene3D" id="2.40.70.10">
    <property type="entry name" value="Acid Proteases"/>
    <property type="match status" value="1"/>
</dbReference>
<dbReference type="Gene3D" id="3.10.10.10">
    <property type="entry name" value="HIV Type 1 Reverse Transcriptase, subunit A, domain 1"/>
    <property type="match status" value="1"/>
</dbReference>
<keyword evidence="2" id="KW-0808">Transferase</keyword>
<feature type="domain" description="Reverse transcriptase" evidence="7">
    <location>
        <begin position="474"/>
        <end position="653"/>
    </location>
</feature>
<keyword evidence="4" id="KW-0540">Nuclease</keyword>
<dbReference type="PANTHER" id="PTHR37984">
    <property type="entry name" value="PROTEIN CBG26694"/>
    <property type="match status" value="1"/>
</dbReference>
<feature type="region of interest" description="Disordered" evidence="6">
    <location>
        <begin position="1255"/>
        <end position="1322"/>
    </location>
</feature>
<feature type="compositionally biased region" description="Basic and acidic residues" evidence="6">
    <location>
        <begin position="1290"/>
        <end position="1306"/>
    </location>
</feature>
<dbReference type="InterPro" id="IPR021109">
    <property type="entry name" value="Peptidase_aspartic_dom_sf"/>
</dbReference>
<dbReference type="InterPro" id="IPR050951">
    <property type="entry name" value="Retrovirus_Pol_polyprotein"/>
</dbReference>
<dbReference type="CDD" id="cd00303">
    <property type="entry name" value="retropepsin_like"/>
    <property type="match status" value="1"/>
</dbReference>
<organism evidence="8 9">
    <name type="scientific">Acrobeloides nanus</name>
    <dbReference type="NCBI Taxonomy" id="290746"/>
    <lineage>
        <taxon>Eukaryota</taxon>
        <taxon>Metazoa</taxon>
        <taxon>Ecdysozoa</taxon>
        <taxon>Nematoda</taxon>
        <taxon>Chromadorea</taxon>
        <taxon>Rhabditida</taxon>
        <taxon>Tylenchina</taxon>
        <taxon>Cephalobomorpha</taxon>
        <taxon>Cephaloboidea</taxon>
        <taxon>Cephalobidae</taxon>
        <taxon>Acrobeloides</taxon>
    </lineage>
</organism>
<name>A0A914CGD6_9BILA</name>
<feature type="region of interest" description="Disordered" evidence="6">
    <location>
        <begin position="1"/>
        <end position="26"/>
    </location>
</feature>
<evidence type="ECO:0000256" key="6">
    <source>
        <dbReference type="SAM" id="MobiDB-lite"/>
    </source>
</evidence>
<dbReference type="SUPFAM" id="SSF50630">
    <property type="entry name" value="Acid proteases"/>
    <property type="match status" value="1"/>
</dbReference>
<reference evidence="9" key="1">
    <citation type="submission" date="2022-11" db="UniProtKB">
        <authorList>
            <consortium name="WormBaseParasite"/>
        </authorList>
    </citation>
    <scope>IDENTIFICATION</scope>
</reference>
<evidence type="ECO:0000313" key="8">
    <source>
        <dbReference type="Proteomes" id="UP000887540"/>
    </source>
</evidence>
<evidence type="ECO:0000259" key="7">
    <source>
        <dbReference type="PROSITE" id="PS50878"/>
    </source>
</evidence>
<dbReference type="GO" id="GO:0004519">
    <property type="term" value="F:endonuclease activity"/>
    <property type="evidence" value="ECO:0007669"/>
    <property type="project" value="UniProtKB-KW"/>
</dbReference>
<keyword evidence="5" id="KW-0255">Endonuclease</keyword>
<dbReference type="FunFam" id="3.30.70.270:FF:000020">
    <property type="entry name" value="Transposon Tf2-6 polyprotein-like Protein"/>
    <property type="match status" value="1"/>
</dbReference>
<dbReference type="Proteomes" id="UP000887540">
    <property type="component" value="Unplaced"/>
</dbReference>
<dbReference type="EC" id="2.7.7.49" evidence="1"/>
<protein>
    <recommendedName>
        <fullName evidence="1">RNA-directed DNA polymerase</fullName>
        <ecNumber evidence="1">2.7.7.49</ecNumber>
    </recommendedName>
</protein>
<accession>A0A914CGD6</accession>
<dbReference type="GO" id="GO:0003964">
    <property type="term" value="F:RNA-directed DNA polymerase activity"/>
    <property type="evidence" value="ECO:0007669"/>
    <property type="project" value="UniProtKB-EC"/>
</dbReference>
<dbReference type="InterPro" id="IPR043128">
    <property type="entry name" value="Rev_trsase/Diguanyl_cyclase"/>
</dbReference>
<keyword evidence="5" id="KW-0378">Hydrolase</keyword>
<evidence type="ECO:0000256" key="1">
    <source>
        <dbReference type="ARBA" id="ARBA00012493"/>
    </source>
</evidence>
<dbReference type="CDD" id="cd01647">
    <property type="entry name" value="RT_LTR"/>
    <property type="match status" value="1"/>
</dbReference>
<evidence type="ECO:0000256" key="3">
    <source>
        <dbReference type="ARBA" id="ARBA00022695"/>
    </source>
</evidence>
<evidence type="ECO:0000256" key="5">
    <source>
        <dbReference type="ARBA" id="ARBA00022759"/>
    </source>
</evidence>
<dbReference type="PROSITE" id="PS50878">
    <property type="entry name" value="RT_POL"/>
    <property type="match status" value="1"/>
</dbReference>
<sequence>MATERDMSNPTFAPLEPKSSFDLEDEREEAFGPNVSELNQNYGIRAEQHPLPQDLGLNENAGNIGLNLEIFEEQTESNGEENQGPTTAKIRILNNRTPLNPVEQAEMKEVEKLLYSCSVLATSNQAQESLNLQFPAAIGGTPMVHVTIRGVSFKALVDTASQVALISKKCMQRLMLATNLKPIEIGMHAATGGNVVGANGLPLNIKAAITLEVDYEGRESPVEFQINFDPMPSPVVLGSNCLDDLGFYLGCEYTGEIIDFSPPPSPICSKVCSNVVHSNAVVRIRPFEFKVVNCSVNGLDDGNYLFSSTLPSKDKHQEEFLVDSNDRVLEIPIKNYTGEDLYIEKGDSIGIVESIQEVYSSSDFLSTNIFEKVTQVVALSNSVATISNSQSRVEIILSQIPLPSNELTESQLKNYRKLIEEFSDVFAIRDGELGQTKLATHKIELLDNTPIRVPHRPVSYKVREQVASMIQDYLERGLIRPSKSPYSNPIILAPKKDGTYRFCVDYRKLNGVTKRDAYPIPQVDHLLITLGKKRYFTSLDLMSGYWQISMDPDSIEMTAFPGLNGLFEFVVMPFGLTNAVATFERFMERIMDGMLYDSVFVYLDDVLVVSETWEDHLKHLREALTRLRNAGLKLKPQKCRFMVDEIEFLGHKLTRTGLRMDPEKVKAMRDFPVPRNLKELRRFNGLVSYYRKFILNFGAIASPLYALTKKNASFVWTQECNVAFELLKNAICNDVVLEFPDFEAAEKDPNRPLVIQTDASSPGEWVPIDRLSAVPKEVAELPFAKRPPRERLIRGMANDVPVVANCIYNSILDNVKGTIIEHITHSKFRDFMDGRSREAFLVGMYATTGLGLFSRCTSENHGDCKPVKVFDVSRSPALEDLYATEVPTLAQQILIAASAKVCKPDRLKNVVEMVLGENSSDEKTFGKFRIHAKTANVTERDIETECLRRADHCTVAKDVLNSTENLPIRFLGSFPPFMDNVMPEPGVVIHTGDNLVGMAWERVRQIENRSLATPLKDPYIALAPKEMAPYFQGTPCKHIPVNCLAEAIGFVSDFYFTGEVQTVLYFMDQSDCFDEFALNSITTIVNTMSRYNLDFSVVPPPPVENSPKYDEIYVELIKNPKAGRVAKPEPNGHSMRGIGWLGNRIYGKECDKKGMYTADGRTKLRYFLIEVKGYEMLKVRNEPKGSVSGHFEKPRDRPQLPEKRPRSDFSEGTGWRSVTPSISSVFEDFTLESLAGTSSDPWGYTKGFIFASEPAHSSSAPRGVGLWSAGEGRETQKGLGVSNRDRKSKPHEDRCQAKKDSEGNEAKRRRVGSYQGRDKYWF</sequence>
<dbReference type="SUPFAM" id="SSF56672">
    <property type="entry name" value="DNA/RNA polymerases"/>
    <property type="match status" value="1"/>
</dbReference>
<dbReference type="InterPro" id="IPR043502">
    <property type="entry name" value="DNA/RNA_pol_sf"/>
</dbReference>
<proteinExistence type="predicted"/>
<dbReference type="PANTHER" id="PTHR37984:SF5">
    <property type="entry name" value="PROTEIN NYNRIN-LIKE"/>
    <property type="match status" value="1"/>
</dbReference>
<keyword evidence="3" id="KW-0548">Nucleotidyltransferase</keyword>
<feature type="region of interest" description="Disordered" evidence="6">
    <location>
        <begin position="1183"/>
        <end position="1215"/>
    </location>
</feature>
<dbReference type="Gene3D" id="3.30.70.270">
    <property type="match status" value="2"/>
</dbReference>
<evidence type="ECO:0000313" key="9">
    <source>
        <dbReference type="WBParaSite" id="ACRNAN_scaffold10151.g21488.t1"/>
    </source>
</evidence>
<keyword evidence="8" id="KW-1185">Reference proteome</keyword>